<sequence>MGDFHRYYSGEKQAPVLTLVIGGNHEASNYLSELYYGGWLAPNIYYLGAVNVLRYGPFRIAGISGVYGQKGTDYRKPHYERLPYDRNEIRSIYHVRECDVSRLLQVRSPVDIGISHDWPRRVEWFGDYKKLFADRPHFFESAKADNLGSAPAEQVLNLLRPRYWFSGHMHVRYSAVVGHKGNNIEHTFKNLAIADELRTQLPKSMFGAASISGKNKKASKPSPEITNTITHFLALDKPGPDREFLELLNINSCHTVGDASKDPYTQKTHYGKFTLHYDAEWLSIIRSSGDGLVASDATFDKALGNSNMARASTVSKSLDWVQRNVIARGLLRIPDNFERHAPIHDPNHNAKADEQPCEFPNSQTEGYRKMLQLRTRSPTGEDASEVDDFIVFE</sequence>
<dbReference type="SMART" id="SM01124">
    <property type="entry name" value="DBR1"/>
    <property type="match status" value="1"/>
</dbReference>
<dbReference type="InterPro" id="IPR007708">
    <property type="entry name" value="DBR1_C"/>
</dbReference>
<reference evidence="2" key="1">
    <citation type="submission" date="2022-10" db="EMBL/GenBank/DDBJ databases">
        <title>Culturing micro-colonial fungi from biological soil crusts in the Mojave desert and describing Neophaeococcomyces mojavensis, and introducing the new genera and species Taxawa tesnikishii.</title>
        <authorList>
            <person name="Kurbessoian T."/>
            <person name="Stajich J.E."/>
        </authorList>
    </citation>
    <scope>NUCLEOTIDE SEQUENCE</scope>
    <source>
        <strain evidence="2">TK_41</strain>
    </source>
</reference>
<dbReference type="GO" id="GO:0005634">
    <property type="term" value="C:nucleus"/>
    <property type="evidence" value="ECO:0007669"/>
    <property type="project" value="TreeGrafter"/>
</dbReference>
<dbReference type="EMBL" id="JAPDRK010000025">
    <property type="protein sequence ID" value="KAJ9602648.1"/>
    <property type="molecule type" value="Genomic_DNA"/>
</dbReference>
<dbReference type="GO" id="GO:0000398">
    <property type="term" value="P:mRNA splicing, via spliceosome"/>
    <property type="evidence" value="ECO:0007669"/>
    <property type="project" value="TreeGrafter"/>
</dbReference>
<evidence type="ECO:0000259" key="1">
    <source>
        <dbReference type="SMART" id="SM01124"/>
    </source>
</evidence>
<evidence type="ECO:0000313" key="2">
    <source>
        <dbReference type="EMBL" id="KAJ9602648.1"/>
    </source>
</evidence>
<keyword evidence="3" id="KW-1185">Reference proteome</keyword>
<comment type="caution">
    <text evidence="2">The sequence shown here is derived from an EMBL/GenBank/DDBJ whole genome shotgun (WGS) entry which is preliminary data.</text>
</comment>
<evidence type="ECO:0000313" key="3">
    <source>
        <dbReference type="Proteomes" id="UP001172673"/>
    </source>
</evidence>
<dbReference type="Proteomes" id="UP001172673">
    <property type="component" value="Unassembled WGS sequence"/>
</dbReference>
<proteinExistence type="predicted"/>
<accession>A0AA38WWX5</accession>
<dbReference type="AlphaFoldDB" id="A0AA38WWX5"/>
<dbReference type="SUPFAM" id="SSF56300">
    <property type="entry name" value="Metallo-dependent phosphatases"/>
    <property type="match status" value="1"/>
</dbReference>
<organism evidence="2 3">
    <name type="scientific">Cladophialophora chaetospira</name>
    <dbReference type="NCBI Taxonomy" id="386627"/>
    <lineage>
        <taxon>Eukaryota</taxon>
        <taxon>Fungi</taxon>
        <taxon>Dikarya</taxon>
        <taxon>Ascomycota</taxon>
        <taxon>Pezizomycotina</taxon>
        <taxon>Eurotiomycetes</taxon>
        <taxon>Chaetothyriomycetidae</taxon>
        <taxon>Chaetothyriales</taxon>
        <taxon>Herpotrichiellaceae</taxon>
        <taxon>Cladophialophora</taxon>
    </lineage>
</organism>
<dbReference type="Pfam" id="PF05011">
    <property type="entry name" value="DBR1"/>
    <property type="match status" value="1"/>
</dbReference>
<dbReference type="PANTHER" id="PTHR12849">
    <property type="entry name" value="RNA LARIAT DEBRANCHING ENZYME"/>
    <property type="match status" value="1"/>
</dbReference>
<protein>
    <submittedName>
        <fullName evidence="2">Lariat debranching enzyme</fullName>
    </submittedName>
</protein>
<gene>
    <name evidence="2" type="primary">DBR1_2</name>
    <name evidence="2" type="ORF">H2200_012841</name>
</gene>
<dbReference type="GO" id="GO:0008419">
    <property type="term" value="F:RNA lariat debranching enzyme activity"/>
    <property type="evidence" value="ECO:0007669"/>
    <property type="project" value="TreeGrafter"/>
</dbReference>
<dbReference type="PANTHER" id="PTHR12849:SF0">
    <property type="entry name" value="LARIAT DEBRANCHING ENZYME"/>
    <property type="match status" value="1"/>
</dbReference>
<feature type="domain" description="Lariat debranching enzyme C-terminal" evidence="1">
    <location>
        <begin position="222"/>
        <end position="377"/>
    </location>
</feature>
<name>A0AA38WWX5_9EURO</name>
<dbReference type="InterPro" id="IPR029052">
    <property type="entry name" value="Metallo-depent_PP-like"/>
</dbReference>